<dbReference type="OrthoDB" id="1909326at2759"/>
<keyword evidence="4" id="KW-1185">Reference proteome</keyword>
<dbReference type="Pfam" id="PF05687">
    <property type="entry name" value="BES1_N"/>
    <property type="match status" value="1"/>
</dbReference>
<name>A0A2U1MHB0_ARTAN</name>
<dbReference type="EMBL" id="PKPP01005297">
    <property type="protein sequence ID" value="PWA60663.1"/>
    <property type="molecule type" value="Genomic_DNA"/>
</dbReference>
<feature type="region of interest" description="Disordered" evidence="1">
    <location>
        <begin position="139"/>
        <end position="159"/>
    </location>
</feature>
<reference evidence="3 4" key="1">
    <citation type="journal article" date="2018" name="Mol. Plant">
        <title>The genome of Artemisia annua provides insight into the evolution of Asteraceae family and artemisinin biosynthesis.</title>
        <authorList>
            <person name="Shen Q."/>
            <person name="Zhang L."/>
            <person name="Liao Z."/>
            <person name="Wang S."/>
            <person name="Yan T."/>
            <person name="Shi P."/>
            <person name="Liu M."/>
            <person name="Fu X."/>
            <person name="Pan Q."/>
            <person name="Wang Y."/>
            <person name="Lv Z."/>
            <person name="Lu X."/>
            <person name="Zhang F."/>
            <person name="Jiang W."/>
            <person name="Ma Y."/>
            <person name="Chen M."/>
            <person name="Hao X."/>
            <person name="Li L."/>
            <person name="Tang Y."/>
            <person name="Lv G."/>
            <person name="Zhou Y."/>
            <person name="Sun X."/>
            <person name="Brodelius P.E."/>
            <person name="Rose J.K.C."/>
            <person name="Tang K."/>
        </authorList>
    </citation>
    <scope>NUCLEOTIDE SEQUENCE [LARGE SCALE GENOMIC DNA]</scope>
    <source>
        <strain evidence="4">cv. Huhao1</strain>
        <tissue evidence="3">Leaf</tissue>
    </source>
</reference>
<dbReference type="InterPro" id="IPR008540">
    <property type="entry name" value="BES1_N"/>
</dbReference>
<evidence type="ECO:0000259" key="2">
    <source>
        <dbReference type="Pfam" id="PF05687"/>
    </source>
</evidence>
<dbReference type="STRING" id="35608.A0A2U1MHB0"/>
<evidence type="ECO:0000256" key="1">
    <source>
        <dbReference type="SAM" id="MobiDB-lite"/>
    </source>
</evidence>
<gene>
    <name evidence="3" type="ORF">CTI12_AA379520</name>
</gene>
<dbReference type="Proteomes" id="UP000245207">
    <property type="component" value="Unassembled WGS sequence"/>
</dbReference>
<protein>
    <recommendedName>
        <fullName evidence="2">BES1/BZR1 plant transcription factor N-terminal domain-containing protein</fullName>
    </recommendedName>
</protein>
<evidence type="ECO:0000313" key="4">
    <source>
        <dbReference type="Proteomes" id="UP000245207"/>
    </source>
</evidence>
<accession>A0A2U1MHB0</accession>
<feature type="compositionally biased region" description="Basic and acidic residues" evidence="1">
    <location>
        <begin position="211"/>
        <end position="226"/>
    </location>
</feature>
<proteinExistence type="predicted"/>
<dbReference type="PANTHER" id="PTHR34196:SF2">
    <property type="entry name" value="OS02G0697700 PROTEIN"/>
    <property type="match status" value="1"/>
</dbReference>
<feature type="region of interest" description="Disordered" evidence="1">
    <location>
        <begin position="207"/>
        <end position="226"/>
    </location>
</feature>
<feature type="domain" description="BES1/BZR1 plant transcription factor N-terminal" evidence="2">
    <location>
        <begin position="2"/>
        <end position="49"/>
    </location>
</feature>
<dbReference type="GO" id="GO:0006355">
    <property type="term" value="P:regulation of DNA-templated transcription"/>
    <property type="evidence" value="ECO:0007669"/>
    <property type="project" value="UniProtKB-ARBA"/>
</dbReference>
<sequence length="432" mass="49083">MGLRMYGNYKLPKHCDNNEVLKALADEAGWTVEPDGTTYRKVRFSVSRNGHRRSQSALDQREVAVPDTLAIETTSAAGVMSTSHHGIEVAVEFKPVEHPTEPLDIDQPIQCPLPEPSILNDGRIWKERVSAGVNTRADIMPEETGAPPQPETPKMKSRPRTNRMILPSISAPEHNILKLLEESGIAEGFCKITSCDSSLLIKRIKRPRRKDTKDVGEDSARSEPTDMDTKRIGGIFVVIFVRDNKNSKRKETIFRNFVGVLHTTTKKEKEACCFTTQQQEEEGRQEETLYVEVIPWGISEKEKANELLLEIPRAEGFCKITSCDSSLLIKRIKRPRRKDTKDVGEDSARSEPTDMDTKQIGGSFVVIFVRDNKNSKRKETIFRNFVGVLHMTTKKEKEACCFTTQQQEEEGRQEETLCINNEIHIEEKRRCL</sequence>
<evidence type="ECO:0000313" key="3">
    <source>
        <dbReference type="EMBL" id="PWA60663.1"/>
    </source>
</evidence>
<organism evidence="3 4">
    <name type="scientific">Artemisia annua</name>
    <name type="common">Sweet wormwood</name>
    <dbReference type="NCBI Taxonomy" id="35608"/>
    <lineage>
        <taxon>Eukaryota</taxon>
        <taxon>Viridiplantae</taxon>
        <taxon>Streptophyta</taxon>
        <taxon>Embryophyta</taxon>
        <taxon>Tracheophyta</taxon>
        <taxon>Spermatophyta</taxon>
        <taxon>Magnoliopsida</taxon>
        <taxon>eudicotyledons</taxon>
        <taxon>Gunneridae</taxon>
        <taxon>Pentapetalae</taxon>
        <taxon>asterids</taxon>
        <taxon>campanulids</taxon>
        <taxon>Asterales</taxon>
        <taxon>Asteraceae</taxon>
        <taxon>Asteroideae</taxon>
        <taxon>Anthemideae</taxon>
        <taxon>Artemisiinae</taxon>
        <taxon>Artemisia</taxon>
    </lineage>
</organism>
<dbReference type="AlphaFoldDB" id="A0A2U1MHB0"/>
<dbReference type="PANTHER" id="PTHR34196">
    <property type="entry name" value="OS02G0697700 PROTEIN"/>
    <property type="match status" value="1"/>
</dbReference>
<comment type="caution">
    <text evidence="3">The sequence shown here is derived from an EMBL/GenBank/DDBJ whole genome shotgun (WGS) entry which is preliminary data.</text>
</comment>